<dbReference type="PROSITE" id="PS51464">
    <property type="entry name" value="SIS"/>
    <property type="match status" value="1"/>
</dbReference>
<name>A0A1T2X5K7_9BACL</name>
<reference evidence="2 3" key="1">
    <citation type="submission" date="2017-01" db="EMBL/GenBank/DDBJ databases">
        <title>Genome analysis of Paenibacillus selenitrireducens ES3-24.</title>
        <authorList>
            <person name="Xu D."/>
            <person name="Yao R."/>
            <person name="Zheng S."/>
        </authorList>
    </citation>
    <scope>NUCLEOTIDE SEQUENCE [LARGE SCALE GENOMIC DNA]</scope>
    <source>
        <strain evidence="2 3">ES3-24</strain>
    </source>
</reference>
<feature type="domain" description="SIS" evidence="1">
    <location>
        <begin position="34"/>
        <end position="218"/>
    </location>
</feature>
<dbReference type="CDD" id="cd05013">
    <property type="entry name" value="SIS_RpiR"/>
    <property type="match status" value="1"/>
</dbReference>
<dbReference type="EMBL" id="MSZX01000009">
    <property type="protein sequence ID" value="OPA75122.1"/>
    <property type="molecule type" value="Genomic_DNA"/>
</dbReference>
<dbReference type="PANTHER" id="PTHR30390:SF7">
    <property type="entry name" value="PHOSPHOHEPTOSE ISOMERASE"/>
    <property type="match status" value="1"/>
</dbReference>
<dbReference type="GO" id="GO:0097367">
    <property type="term" value="F:carbohydrate derivative binding"/>
    <property type="evidence" value="ECO:0007669"/>
    <property type="project" value="InterPro"/>
</dbReference>
<dbReference type="InterPro" id="IPR046348">
    <property type="entry name" value="SIS_dom_sf"/>
</dbReference>
<dbReference type="STRING" id="1324314.BVG16_21155"/>
<accession>A0A1T2X5K7</accession>
<dbReference type="InterPro" id="IPR050099">
    <property type="entry name" value="SIS_GmhA/DiaA_subfam"/>
</dbReference>
<dbReference type="SUPFAM" id="SSF53697">
    <property type="entry name" value="SIS domain"/>
    <property type="match status" value="1"/>
</dbReference>
<dbReference type="InterPro" id="IPR035472">
    <property type="entry name" value="RpiR-like_SIS"/>
</dbReference>
<dbReference type="GO" id="GO:1901135">
    <property type="term" value="P:carbohydrate derivative metabolic process"/>
    <property type="evidence" value="ECO:0007669"/>
    <property type="project" value="InterPro"/>
</dbReference>
<evidence type="ECO:0000259" key="1">
    <source>
        <dbReference type="PROSITE" id="PS51464"/>
    </source>
</evidence>
<proteinExistence type="predicted"/>
<keyword evidence="3" id="KW-1185">Reference proteome</keyword>
<dbReference type="OrthoDB" id="9805185at2"/>
<dbReference type="Proteomes" id="UP000190188">
    <property type="component" value="Unassembled WGS sequence"/>
</dbReference>
<dbReference type="Pfam" id="PF13580">
    <property type="entry name" value="SIS_2"/>
    <property type="match status" value="1"/>
</dbReference>
<dbReference type="PANTHER" id="PTHR30390">
    <property type="entry name" value="SEDOHEPTULOSE 7-PHOSPHATE ISOMERASE / DNAA INITIATOR-ASSOCIATING FACTOR FOR REPLICATION INITIATION"/>
    <property type="match status" value="1"/>
</dbReference>
<dbReference type="AlphaFoldDB" id="A0A1T2X5K7"/>
<dbReference type="NCBIfam" id="NF002805">
    <property type="entry name" value="PRK02947.1"/>
    <property type="match status" value="1"/>
</dbReference>
<gene>
    <name evidence="2" type="ORF">BVG16_21155</name>
</gene>
<evidence type="ECO:0000313" key="3">
    <source>
        <dbReference type="Proteomes" id="UP000190188"/>
    </source>
</evidence>
<dbReference type="InterPro" id="IPR001347">
    <property type="entry name" value="SIS_dom"/>
</dbReference>
<evidence type="ECO:0000313" key="2">
    <source>
        <dbReference type="EMBL" id="OPA75122.1"/>
    </source>
</evidence>
<organism evidence="2 3">
    <name type="scientific">Paenibacillus selenitireducens</name>
    <dbReference type="NCBI Taxonomy" id="1324314"/>
    <lineage>
        <taxon>Bacteria</taxon>
        <taxon>Bacillati</taxon>
        <taxon>Bacillota</taxon>
        <taxon>Bacilli</taxon>
        <taxon>Bacillales</taxon>
        <taxon>Paenibacillaceae</taxon>
        <taxon>Paenibacillus</taxon>
    </lineage>
</organism>
<dbReference type="RefSeq" id="WP_078501195.1">
    <property type="nucleotide sequence ID" value="NZ_MSZX01000009.1"/>
</dbReference>
<comment type="caution">
    <text evidence="2">The sequence shown here is derived from an EMBL/GenBank/DDBJ whole genome shotgun (WGS) entry which is preliminary data.</text>
</comment>
<sequence length="256" mass="28389">MTQVYTDYLEASAKIIRDIQETQMDNIEKASQMFAKSIAADGLVHMYGSGHSRMAVEEVFPRYGSFPGFHPIVELSMTFHNQVVGANGQRQAMFIENIEGLGNRIMRNFVFKPQDCFLLFSTSGTGNVVIDMALEARERNLPIVAITGVENSKQTAPKHSTGKKLLDLADVVIDTCVPTGDAVVHIEGLKYPVGPTSTIPNTIIVNLIKVRTAELLTEAGQPPLVLTSAHFIGKEASAQLFEDTYDDYRRRVWRNQ</sequence>
<dbReference type="Gene3D" id="3.40.50.10490">
    <property type="entry name" value="Glucose-6-phosphate isomerase like protein, domain 1"/>
    <property type="match status" value="1"/>
</dbReference>
<protein>
    <submittedName>
        <fullName evidence="2">SIS domain-containing protein</fullName>
    </submittedName>
</protein>